<evidence type="ECO:0000256" key="3">
    <source>
        <dbReference type="ARBA" id="ARBA00022737"/>
    </source>
</evidence>
<keyword evidence="3" id="KW-0677">Repeat</keyword>
<dbReference type="InterPro" id="IPR036508">
    <property type="entry name" value="Chitin-bd_dom_sf"/>
</dbReference>
<dbReference type="AlphaFoldDB" id="A0A4Y2AFE5"/>
<dbReference type="CDD" id="cd00109">
    <property type="entry name" value="Kunitz-type"/>
    <property type="match status" value="4"/>
</dbReference>
<dbReference type="InterPro" id="IPR050098">
    <property type="entry name" value="TFPI/VKTCI-like"/>
</dbReference>
<dbReference type="GO" id="GO:0005615">
    <property type="term" value="C:extracellular space"/>
    <property type="evidence" value="ECO:0007669"/>
    <property type="project" value="TreeGrafter"/>
</dbReference>
<evidence type="ECO:0000313" key="12">
    <source>
        <dbReference type="Proteomes" id="UP000499080"/>
    </source>
</evidence>
<evidence type="ECO:0000256" key="6">
    <source>
        <dbReference type="ARBA" id="ARBA00038506"/>
    </source>
</evidence>
<feature type="domain" description="BPTI/Kunitz inhibitor" evidence="9">
    <location>
        <begin position="444"/>
        <end position="494"/>
    </location>
</feature>
<evidence type="ECO:0000256" key="8">
    <source>
        <dbReference type="SAM" id="MobiDB-lite"/>
    </source>
</evidence>
<dbReference type="Gene3D" id="4.10.410.10">
    <property type="entry name" value="Pancreatic trypsin inhibitor Kunitz domain"/>
    <property type="match status" value="5"/>
</dbReference>
<evidence type="ECO:0000313" key="11">
    <source>
        <dbReference type="EMBL" id="GBL77955.1"/>
    </source>
</evidence>
<dbReference type="Pfam" id="PF00014">
    <property type="entry name" value="Kunitz_BPTI"/>
    <property type="match status" value="5"/>
</dbReference>
<gene>
    <name evidence="11" type="primary">mig-6_1</name>
    <name evidence="11" type="ORF">AVEN_143280_1</name>
</gene>
<accession>A0A4Y2AFE5</accession>
<feature type="domain" description="Chitin-binding type-2" evidence="10">
    <location>
        <begin position="378"/>
        <end position="432"/>
    </location>
</feature>
<keyword evidence="2" id="KW-0732">Signal</keyword>
<evidence type="ECO:0000259" key="9">
    <source>
        <dbReference type="PROSITE" id="PS50279"/>
    </source>
</evidence>
<proteinExistence type="inferred from homology"/>
<feature type="domain" description="BPTI/Kunitz inhibitor" evidence="9">
    <location>
        <begin position="198"/>
        <end position="248"/>
    </location>
</feature>
<comment type="similarity">
    <text evidence="6">Belongs to the venom Kunitz-type family. 03 (sub-Kunitz) subfamily.</text>
</comment>
<sequence>MELGPLAPQLFHSFCRLGYKAAMAPGLKDLCFLPAETGLCRALFHNYYFNRRTGQCEKFIYGGCLGNENNFQKKEECEKACSKSEEPPVDESTEPPVDEFTEPPVDEFTEPPVYESTEPPVDEFLDPLAEEVLDPSFECGPDGFYPHPKNCRFFVKCSKGAPTLKTCPAKLHFNNKTKKCETPCKANCDRTYGTNALCFLPYKPGPCKGKFERFHFNKRSGECTTFEYGGCLGNENNFLTKHACERKCKHSLDICKLPYKTGPCKGKFERYYFNHKEGKCQKFTFGGCNGNHNNFKTLDECETTCLQNKYQETYPLLGCSQENSTWVNIDDCSSYYRCTGGEEQLVKCPSGQHYSVSLKRCTAPCDAYCEPSIAKSEDFTCVKDGLFRDPENCSSYIHCVNGQKYDMPCPTGYHFNERTKLCETPSKAQCQVQNGNYSSAPSFCKLPADKGPCKGSIPRWYYIPGQNRCWMFSWGGCRGNGNNFQLQRDCETTCKRRFPYSEDICRLPAETGPCQGSFPKYYFNHEEGKCKKFIYGGCKGNGNNFDSIEECERSCLKSAAYSEDICRLPAETGPCQGSF</sequence>
<dbReference type="SMART" id="SM00494">
    <property type="entry name" value="ChtBD2"/>
    <property type="match status" value="3"/>
</dbReference>
<feature type="domain" description="Chitin-binding type-2" evidence="10">
    <location>
        <begin position="316"/>
        <end position="371"/>
    </location>
</feature>
<feature type="domain" description="BPTI/Kunitz inhibitor" evidence="9">
    <location>
        <begin position="31"/>
        <end position="81"/>
    </location>
</feature>
<feature type="domain" description="BPTI/Kunitz inhibitor" evidence="9">
    <location>
        <begin position="255"/>
        <end position="305"/>
    </location>
</feature>
<protein>
    <submittedName>
        <fullName evidence="11">Papilin</fullName>
    </submittedName>
</protein>
<dbReference type="Pfam" id="PF01607">
    <property type="entry name" value="CBM_14"/>
    <property type="match status" value="3"/>
</dbReference>
<dbReference type="SMART" id="SM00131">
    <property type="entry name" value="KU"/>
    <property type="match status" value="5"/>
</dbReference>
<dbReference type="InterPro" id="IPR020901">
    <property type="entry name" value="Prtase_inh_Kunz-CS"/>
</dbReference>
<organism evidence="11 12">
    <name type="scientific">Araneus ventricosus</name>
    <name type="common">Orbweaver spider</name>
    <name type="synonym">Epeira ventricosa</name>
    <dbReference type="NCBI Taxonomy" id="182803"/>
    <lineage>
        <taxon>Eukaryota</taxon>
        <taxon>Metazoa</taxon>
        <taxon>Ecdysozoa</taxon>
        <taxon>Arthropoda</taxon>
        <taxon>Chelicerata</taxon>
        <taxon>Arachnida</taxon>
        <taxon>Araneae</taxon>
        <taxon>Araneomorphae</taxon>
        <taxon>Entelegynae</taxon>
        <taxon>Araneoidea</taxon>
        <taxon>Araneidae</taxon>
        <taxon>Araneus</taxon>
    </lineage>
</organism>
<evidence type="ECO:0000256" key="5">
    <source>
        <dbReference type="ARBA" id="ARBA00023157"/>
    </source>
</evidence>
<feature type="compositionally biased region" description="Acidic residues" evidence="8">
    <location>
        <begin position="87"/>
        <end position="109"/>
    </location>
</feature>
<feature type="domain" description="BPTI/Kunitz inhibitor" evidence="9">
    <location>
        <begin position="505"/>
        <end position="555"/>
    </location>
</feature>
<dbReference type="PROSITE" id="PS50279">
    <property type="entry name" value="BPTI_KUNITZ_2"/>
    <property type="match status" value="5"/>
</dbReference>
<dbReference type="InterPro" id="IPR002223">
    <property type="entry name" value="Kunitz_BPTI"/>
</dbReference>
<keyword evidence="4" id="KW-0722">Serine protease inhibitor</keyword>
<dbReference type="PANTHER" id="PTHR10083">
    <property type="entry name" value="KUNITZ-TYPE PROTEASE INHIBITOR-RELATED"/>
    <property type="match status" value="1"/>
</dbReference>
<dbReference type="EMBL" id="BGPR01000014">
    <property type="protein sequence ID" value="GBL77955.1"/>
    <property type="molecule type" value="Genomic_DNA"/>
</dbReference>
<dbReference type="PROSITE" id="PS00280">
    <property type="entry name" value="BPTI_KUNITZ_1"/>
    <property type="match status" value="3"/>
</dbReference>
<keyword evidence="1" id="KW-0646">Protease inhibitor</keyword>
<dbReference type="PANTHER" id="PTHR10083:SF328">
    <property type="entry name" value="TISSUE FACTOR PATHWAY INHIBITOR"/>
    <property type="match status" value="1"/>
</dbReference>
<dbReference type="PROSITE" id="PS50940">
    <property type="entry name" value="CHIT_BIND_II"/>
    <property type="match status" value="3"/>
</dbReference>
<evidence type="ECO:0000259" key="10">
    <source>
        <dbReference type="PROSITE" id="PS50940"/>
    </source>
</evidence>
<feature type="domain" description="Chitin-binding type-2" evidence="10">
    <location>
        <begin position="136"/>
        <end position="190"/>
    </location>
</feature>
<dbReference type="Proteomes" id="UP000499080">
    <property type="component" value="Unassembled WGS sequence"/>
</dbReference>
<dbReference type="GO" id="GO:0008061">
    <property type="term" value="F:chitin binding"/>
    <property type="evidence" value="ECO:0007669"/>
    <property type="project" value="InterPro"/>
</dbReference>
<evidence type="ECO:0000256" key="2">
    <source>
        <dbReference type="ARBA" id="ARBA00022729"/>
    </source>
</evidence>
<feature type="region of interest" description="Disordered" evidence="8">
    <location>
        <begin position="82"/>
        <end position="117"/>
    </location>
</feature>
<dbReference type="OrthoDB" id="6437609at2759"/>
<reference evidence="11 12" key="1">
    <citation type="journal article" date="2019" name="Sci. Rep.">
        <title>Orb-weaving spider Araneus ventricosus genome elucidates the spidroin gene catalogue.</title>
        <authorList>
            <person name="Kono N."/>
            <person name="Nakamura H."/>
            <person name="Ohtoshi R."/>
            <person name="Moran D.A.P."/>
            <person name="Shinohara A."/>
            <person name="Yoshida Y."/>
            <person name="Fujiwara M."/>
            <person name="Mori M."/>
            <person name="Tomita M."/>
            <person name="Arakawa K."/>
        </authorList>
    </citation>
    <scope>NUCLEOTIDE SEQUENCE [LARGE SCALE GENOMIC DNA]</scope>
</reference>
<evidence type="ECO:0000256" key="1">
    <source>
        <dbReference type="ARBA" id="ARBA00022690"/>
    </source>
</evidence>
<dbReference type="InterPro" id="IPR036880">
    <property type="entry name" value="Kunitz_BPTI_sf"/>
</dbReference>
<keyword evidence="12" id="KW-1185">Reference proteome</keyword>
<evidence type="ECO:0000256" key="7">
    <source>
        <dbReference type="ARBA" id="ARBA00093388"/>
    </source>
</evidence>
<dbReference type="Gene3D" id="2.170.140.10">
    <property type="entry name" value="Chitin binding domain"/>
    <property type="match status" value="3"/>
</dbReference>
<dbReference type="GO" id="GO:0004867">
    <property type="term" value="F:serine-type endopeptidase inhibitor activity"/>
    <property type="evidence" value="ECO:0007669"/>
    <property type="project" value="UniProtKB-KW"/>
</dbReference>
<dbReference type="FunFam" id="4.10.410.10:FF:000004">
    <property type="entry name" value="Tissue factor pathway inhibitor"/>
    <property type="match status" value="1"/>
</dbReference>
<evidence type="ECO:0000256" key="4">
    <source>
        <dbReference type="ARBA" id="ARBA00022900"/>
    </source>
</evidence>
<feature type="non-terminal residue" evidence="11">
    <location>
        <position position="579"/>
    </location>
</feature>
<comment type="function">
    <text evidence="7">Serine protease inhibitor that inhibits trypsin at a molar ratio of 1:1.</text>
</comment>
<keyword evidence="5" id="KW-1015">Disulfide bond</keyword>
<dbReference type="FunFam" id="4.10.410.10:FF:000021">
    <property type="entry name" value="Serine protease inhibitor, putative"/>
    <property type="match status" value="2"/>
</dbReference>
<dbReference type="SUPFAM" id="SSF57362">
    <property type="entry name" value="BPTI-like"/>
    <property type="match status" value="5"/>
</dbReference>
<comment type="caution">
    <text evidence="11">The sequence shown here is derived from an EMBL/GenBank/DDBJ whole genome shotgun (WGS) entry which is preliminary data.</text>
</comment>
<dbReference type="PRINTS" id="PR00759">
    <property type="entry name" value="BASICPTASE"/>
</dbReference>
<name>A0A4Y2AFE5_ARAVE</name>
<dbReference type="InterPro" id="IPR002557">
    <property type="entry name" value="Chitin-bd_dom"/>
</dbReference>
<dbReference type="SUPFAM" id="SSF57625">
    <property type="entry name" value="Invertebrate chitin-binding proteins"/>
    <property type="match status" value="3"/>
</dbReference>